<dbReference type="PANTHER" id="PTHR35526:SF3">
    <property type="entry name" value="ANTI-SIGMA-F FACTOR RSBW"/>
    <property type="match status" value="1"/>
</dbReference>
<dbReference type="Proteomes" id="UP001163064">
    <property type="component" value="Unassembled WGS sequence"/>
</dbReference>
<keyword evidence="1" id="KW-0418">Kinase</keyword>
<dbReference type="InterPro" id="IPR003594">
    <property type="entry name" value="HATPase_dom"/>
</dbReference>
<proteinExistence type="predicted"/>
<feature type="domain" description="Histidine kinase/HSP90-like ATPase" evidence="2">
    <location>
        <begin position="51"/>
        <end position="142"/>
    </location>
</feature>
<evidence type="ECO:0000313" key="3">
    <source>
        <dbReference type="EMBL" id="MCX3061634.1"/>
    </source>
</evidence>
<keyword evidence="1" id="KW-0723">Serine/threonine-protein kinase</keyword>
<keyword evidence="3" id="KW-0547">Nucleotide-binding</keyword>
<protein>
    <submittedName>
        <fullName evidence="3">ATP-binding protein</fullName>
    </submittedName>
</protein>
<dbReference type="PANTHER" id="PTHR35526">
    <property type="entry name" value="ANTI-SIGMA-F FACTOR RSBW-RELATED"/>
    <property type="match status" value="1"/>
</dbReference>
<evidence type="ECO:0000256" key="1">
    <source>
        <dbReference type="ARBA" id="ARBA00022527"/>
    </source>
</evidence>
<dbReference type="SUPFAM" id="SSF55874">
    <property type="entry name" value="ATPase domain of HSP90 chaperone/DNA topoisomerase II/histidine kinase"/>
    <property type="match status" value="1"/>
</dbReference>
<organism evidence="3 4">
    <name type="scientific">Streptomyces beihaiensis</name>
    <dbReference type="NCBI Taxonomy" id="2984495"/>
    <lineage>
        <taxon>Bacteria</taxon>
        <taxon>Bacillati</taxon>
        <taxon>Actinomycetota</taxon>
        <taxon>Actinomycetes</taxon>
        <taxon>Kitasatosporales</taxon>
        <taxon>Streptomycetaceae</taxon>
        <taxon>Streptomyces</taxon>
    </lineage>
</organism>
<keyword evidence="3" id="KW-0067">ATP-binding</keyword>
<reference evidence="3" key="1">
    <citation type="submission" date="2022-10" db="EMBL/GenBank/DDBJ databases">
        <title>Streptomyces beihaiensis sp. nov., a chitin degrading actinobacterium, isolated from shrimp pond soil.</title>
        <authorList>
            <person name="Xie J."/>
            <person name="Shen N."/>
        </authorList>
    </citation>
    <scope>NUCLEOTIDE SEQUENCE</scope>
    <source>
        <strain evidence="3">GXMU-J5</strain>
    </source>
</reference>
<name>A0ABT3TX82_9ACTN</name>
<comment type="caution">
    <text evidence="3">The sequence shown here is derived from an EMBL/GenBank/DDBJ whole genome shotgun (WGS) entry which is preliminary data.</text>
</comment>
<dbReference type="InterPro" id="IPR050267">
    <property type="entry name" value="Anti-sigma-factor_SerPK"/>
</dbReference>
<gene>
    <name evidence="3" type="ORF">OFY01_18080</name>
</gene>
<dbReference type="EMBL" id="JAPHNL010000223">
    <property type="protein sequence ID" value="MCX3061634.1"/>
    <property type="molecule type" value="Genomic_DNA"/>
</dbReference>
<dbReference type="InterPro" id="IPR036890">
    <property type="entry name" value="HATPase_C_sf"/>
</dbReference>
<evidence type="ECO:0000259" key="2">
    <source>
        <dbReference type="Pfam" id="PF02518"/>
    </source>
</evidence>
<keyword evidence="1" id="KW-0808">Transferase</keyword>
<dbReference type="GO" id="GO:0005524">
    <property type="term" value="F:ATP binding"/>
    <property type="evidence" value="ECO:0007669"/>
    <property type="project" value="UniProtKB-KW"/>
</dbReference>
<accession>A0ABT3TX82</accession>
<dbReference type="RefSeq" id="WP_266601160.1">
    <property type="nucleotide sequence ID" value="NZ_JAPHNL010000223.1"/>
</dbReference>
<dbReference type="CDD" id="cd16936">
    <property type="entry name" value="HATPase_RsbW-like"/>
    <property type="match status" value="1"/>
</dbReference>
<dbReference type="Pfam" id="PF02518">
    <property type="entry name" value="HATPase_c"/>
    <property type="match status" value="1"/>
</dbReference>
<dbReference type="Gene3D" id="3.30.565.10">
    <property type="entry name" value="Histidine kinase-like ATPase, C-terminal domain"/>
    <property type="match status" value="1"/>
</dbReference>
<keyword evidence="4" id="KW-1185">Reference proteome</keyword>
<sequence>MSATAEPLPKRHALTVPAEGPAVRTARETAQMVLAEWGVDARHPAVDLALLILSELVTNSVRHAADSSPMVTVVFAGGADCLAFGVHDRHPHVPPLRPPDATARRGTGLVTVTELTAGLGGTAVARPDDDGGGKTIWITLPL</sequence>
<evidence type="ECO:0000313" key="4">
    <source>
        <dbReference type="Proteomes" id="UP001163064"/>
    </source>
</evidence>